<comment type="caution">
    <text evidence="1">The sequence shown here is derived from an EMBL/GenBank/DDBJ whole genome shotgun (WGS) entry which is preliminary data.</text>
</comment>
<dbReference type="EMBL" id="JAPDRQ010000199">
    <property type="protein sequence ID" value="KAJ9652431.1"/>
    <property type="molecule type" value="Genomic_DNA"/>
</dbReference>
<reference evidence="1" key="1">
    <citation type="submission" date="2022-10" db="EMBL/GenBank/DDBJ databases">
        <title>Culturing micro-colonial fungi from biological soil crusts in the Mojave desert and describing Neophaeococcomyces mojavensis, and introducing the new genera and species Taxawa tesnikishii.</title>
        <authorList>
            <person name="Kurbessoian T."/>
            <person name="Stajich J.E."/>
        </authorList>
    </citation>
    <scope>NUCLEOTIDE SEQUENCE</scope>
    <source>
        <strain evidence="1">JES_112</strain>
    </source>
</reference>
<evidence type="ECO:0000313" key="1">
    <source>
        <dbReference type="EMBL" id="KAJ9652431.1"/>
    </source>
</evidence>
<accession>A0ACC2ZXI4</accession>
<protein>
    <submittedName>
        <fullName evidence="1">Uncharacterized protein</fullName>
    </submittedName>
</protein>
<dbReference type="Proteomes" id="UP001172386">
    <property type="component" value="Unassembled WGS sequence"/>
</dbReference>
<evidence type="ECO:0000313" key="2">
    <source>
        <dbReference type="Proteomes" id="UP001172386"/>
    </source>
</evidence>
<name>A0ACC2ZXI4_9EURO</name>
<sequence>MASTRGFANTKILIIGGGISGMAMAIALTTSYNIKDIVIVEKSSGFGGTWRDNIYPGAACDVFSSLYSFSFAQKFDFTRSLPGQEELLEYLTDVAQEYKLYQIARFNSSVRQMEWNNAEMKWHTTISVDGGKDAEYGNSYEIVSDFVISAIGQLCKPKGFDIPGLSDFHGKVMHSARWDRGFDIANKRVAIVGTGATAAQIVPEIAKSTAHLTVCQRTPGFVIPRHDQELPQWERLLRFYFPPLRSRIRAEAMNFRELFHSAVTQADSPYAALMRKMNDGLLQKQLGHRPDLQEKVKPRYNPGCKRTVISNDYYPTLARDNVDLETAKIERITENGIKFEGADQVKEIDVLILATGFDTFNFLGGLQISGINGQKLEDIWPEGVAKALKGIMIPNIPNFGMLYGPNTNLSHNSLILVIEAQARCLAAMINTIYSVREAEGGSLAVWPKKEVTERYWEKLQEKLQNTSFADPDCTSWWRRHDGTIVNNWPGTAIDYQRLLEEIKWDDFDAAGTAAKKFNEEISKKSTQNVPRVVEEAWLSRGALTAMALAGLAGGVILHRVWRHFGPLRMG</sequence>
<proteinExistence type="predicted"/>
<organism evidence="1 2">
    <name type="scientific">Neophaeococcomyces mojaviensis</name>
    <dbReference type="NCBI Taxonomy" id="3383035"/>
    <lineage>
        <taxon>Eukaryota</taxon>
        <taxon>Fungi</taxon>
        <taxon>Dikarya</taxon>
        <taxon>Ascomycota</taxon>
        <taxon>Pezizomycotina</taxon>
        <taxon>Eurotiomycetes</taxon>
        <taxon>Chaetothyriomycetidae</taxon>
        <taxon>Chaetothyriales</taxon>
        <taxon>Chaetothyriales incertae sedis</taxon>
        <taxon>Neophaeococcomyces</taxon>
    </lineage>
</organism>
<keyword evidence="2" id="KW-1185">Reference proteome</keyword>
<gene>
    <name evidence="1" type="ORF">H2198_008300</name>
</gene>